<evidence type="ECO:0000313" key="2">
    <source>
        <dbReference type="Proteomes" id="UP000006362"/>
    </source>
</evidence>
<accession>E8T3C5</accession>
<keyword evidence="2" id="KW-1185">Reference proteome</keyword>
<evidence type="ECO:0000313" key="1">
    <source>
        <dbReference type="EMBL" id="ADU97257.1"/>
    </source>
</evidence>
<reference evidence="1" key="1">
    <citation type="submission" date="2011-01" db="EMBL/GenBank/DDBJ databases">
        <title>Complete sequence of chromosome of Thermovibrio ammonificans HB-1.</title>
        <authorList>
            <consortium name="US DOE Joint Genome Institute"/>
            <person name="Lucas S."/>
            <person name="Copeland A."/>
            <person name="Lapidus A."/>
            <person name="Cheng J.-F."/>
            <person name="Goodwin L."/>
            <person name="Pitluck S."/>
            <person name="Davenport K."/>
            <person name="Detter J.C."/>
            <person name="Han C."/>
            <person name="Tapia R."/>
            <person name="Land M."/>
            <person name="Hauser L."/>
            <person name="Kyrpides N."/>
            <person name="Ivanova N."/>
            <person name="Ovchinnikova G."/>
            <person name="Vetriani C."/>
            <person name="Woyke T."/>
        </authorList>
    </citation>
    <scope>NUCLEOTIDE SEQUENCE [LARGE SCALE GENOMIC DNA]</scope>
    <source>
        <strain evidence="1">HB-1</strain>
    </source>
</reference>
<proteinExistence type="predicted"/>
<protein>
    <submittedName>
        <fullName evidence="1">Uncharacterized protein</fullName>
    </submittedName>
</protein>
<dbReference type="STRING" id="648996.Theam_1294"/>
<name>E8T3C5_THEA1</name>
<dbReference type="AlphaFoldDB" id="E8T3C5"/>
<dbReference type="RefSeq" id="WP_013538043.1">
    <property type="nucleotide sequence ID" value="NC_014926.1"/>
</dbReference>
<dbReference type="Proteomes" id="UP000006362">
    <property type="component" value="Chromosome"/>
</dbReference>
<dbReference type="KEGG" id="tam:Theam_1294"/>
<dbReference type="EMBL" id="CP002444">
    <property type="protein sequence ID" value="ADU97257.1"/>
    <property type="molecule type" value="Genomic_DNA"/>
</dbReference>
<sequence length="175" mass="20069">MVWRRAIPLTLQNVLTFLDDQPGIFKIFLPEEHVFSLVKSSSKTYWLGVLRNSALWPRLKREEIVRTSENVLNGIKIKALTNCILIGKCRKSLKDELLNLLQRLDNPCIKQLLQAKIPLRFTVKETPYLQEFHLELKHFLTQSAGICPPAHCGRYCCEEAGGVSVPVIINREEIC</sequence>
<gene>
    <name evidence="1" type="ordered locus">Theam_1294</name>
</gene>
<dbReference type="HOGENOM" id="CLU_1531812_0_0_0"/>
<organism evidence="1 2">
    <name type="scientific">Thermovibrio ammonificans (strain DSM 15698 / JCM 12110 / HB-1)</name>
    <dbReference type="NCBI Taxonomy" id="648996"/>
    <lineage>
        <taxon>Bacteria</taxon>
        <taxon>Pseudomonadati</taxon>
        <taxon>Aquificota</taxon>
        <taxon>Aquificia</taxon>
        <taxon>Desulfurobacteriales</taxon>
        <taxon>Desulfurobacteriaceae</taxon>
        <taxon>Thermovibrio</taxon>
    </lineage>
</organism>